<evidence type="ECO:0000259" key="4">
    <source>
        <dbReference type="PROSITE" id="PS50110"/>
    </source>
</evidence>
<dbReference type="PANTHER" id="PTHR43102">
    <property type="entry name" value="SLR1143 PROTEIN"/>
    <property type="match status" value="1"/>
</dbReference>
<dbReference type="InterPro" id="IPR001789">
    <property type="entry name" value="Sig_transdc_resp-reg_receiver"/>
</dbReference>
<evidence type="ECO:0000256" key="2">
    <source>
        <dbReference type="ARBA" id="ARBA00022777"/>
    </source>
</evidence>
<organism evidence="5 6">
    <name type="scientific">Novosphingobium tardum</name>
    <dbReference type="NCBI Taxonomy" id="1538021"/>
    <lineage>
        <taxon>Bacteria</taxon>
        <taxon>Pseudomonadati</taxon>
        <taxon>Pseudomonadota</taxon>
        <taxon>Alphaproteobacteria</taxon>
        <taxon>Sphingomonadales</taxon>
        <taxon>Sphingomonadaceae</taxon>
        <taxon>Novosphingobium</taxon>
    </lineage>
</organism>
<dbReference type="InterPro" id="IPR011006">
    <property type="entry name" value="CheY-like_superfamily"/>
</dbReference>
<dbReference type="Pfam" id="PF12706">
    <property type="entry name" value="Lactamase_B_2"/>
    <property type="match status" value="1"/>
</dbReference>
<gene>
    <name evidence="5" type="ORF">ACFO0A_14355</name>
</gene>
<evidence type="ECO:0000256" key="1">
    <source>
        <dbReference type="ARBA" id="ARBA00022679"/>
    </source>
</evidence>
<dbReference type="PANTHER" id="PTHR43102:SF2">
    <property type="entry name" value="GAF DOMAIN-CONTAINING PROTEIN"/>
    <property type="match status" value="1"/>
</dbReference>
<sequence>MKVRFWGTRGSFAKPGPTTVRYGGNTSCVEVVTDAGTRIVIDCGTGGHGLGQAILAEDEPSKGHMLISHTHWDHIQGIPFFAPFFVPGHEWDLYAPQGFGESLRETLAGQMEYTYFPVTPEAFGASVRYHNLGEGRFTIDDVSISTCYLNHPALTLGFRIEADGATVVYSCDHEPHSRGLAGGELAIDGQDLRHAQFLADADLVIHDAQYVAAEYGDKAGWGHSTVEYAVAVARFAGVGKLALTHHDPMRSDDEIDAVVAAVLANIGGKTAMEIFGAAEGMEIELAGKRDALPTPDQPETARLGRSVAGRQLLLLVADDDELAAKIALAVADETIAMLRAKTSDEGLSLIAQHHPNLIIVDDALAGMRGTAFAYAVRALPHEGADNVPIMILGHGPLPATGMECSAVDWLEAPFSVEYARSRIRTWIMRSELRWVRAAKPSDEAERLAALHSLGILDTPPEETFDRFTRIAAALFDVPVALVSLVDSDRQWFKSCFGTNECETPREMSFCAHAVEARQILVVPDTLNDQRFRDNPLVNGGPRIRFYAGVPLILPGGQCIGTFCVIDIRPRDLSETERGLLRDLAKSVEEELVRWAPAPGMGSSGAALAARA</sequence>
<dbReference type="SMART" id="SM00448">
    <property type="entry name" value="REC"/>
    <property type="match status" value="1"/>
</dbReference>
<keyword evidence="1" id="KW-0808">Transferase</keyword>
<dbReference type="SUPFAM" id="SSF55781">
    <property type="entry name" value="GAF domain-like"/>
    <property type="match status" value="1"/>
</dbReference>
<evidence type="ECO:0000256" key="3">
    <source>
        <dbReference type="PROSITE-ProRule" id="PRU00169"/>
    </source>
</evidence>
<dbReference type="SUPFAM" id="SSF56281">
    <property type="entry name" value="Metallo-hydrolase/oxidoreductase"/>
    <property type="match status" value="1"/>
</dbReference>
<feature type="domain" description="Response regulatory" evidence="4">
    <location>
        <begin position="312"/>
        <end position="427"/>
    </location>
</feature>
<dbReference type="CDD" id="cd07715">
    <property type="entry name" value="TaR3-like_MBL-fold"/>
    <property type="match status" value="1"/>
</dbReference>
<feature type="modified residue" description="4-aspartylphosphate" evidence="3">
    <location>
        <position position="361"/>
    </location>
</feature>
<dbReference type="Gene3D" id="3.60.15.10">
    <property type="entry name" value="Ribonuclease Z/Hydroxyacylglutathione hydrolase-like"/>
    <property type="match status" value="1"/>
</dbReference>
<keyword evidence="3" id="KW-0597">Phosphoprotein</keyword>
<dbReference type="PROSITE" id="PS50110">
    <property type="entry name" value="RESPONSE_REGULATORY"/>
    <property type="match status" value="1"/>
</dbReference>
<dbReference type="InterPro" id="IPR036866">
    <property type="entry name" value="RibonucZ/Hydroxyglut_hydro"/>
</dbReference>
<dbReference type="InterPro" id="IPR029016">
    <property type="entry name" value="GAF-like_dom_sf"/>
</dbReference>
<name>A0ABV8RS52_9SPHN</name>
<dbReference type="Pfam" id="PF01590">
    <property type="entry name" value="GAF"/>
    <property type="match status" value="1"/>
</dbReference>
<dbReference type="Gene3D" id="3.30.450.40">
    <property type="match status" value="1"/>
</dbReference>
<reference evidence="6" key="1">
    <citation type="journal article" date="2019" name="Int. J. Syst. Evol. Microbiol.">
        <title>The Global Catalogue of Microorganisms (GCM) 10K type strain sequencing project: providing services to taxonomists for standard genome sequencing and annotation.</title>
        <authorList>
            <consortium name="The Broad Institute Genomics Platform"/>
            <consortium name="The Broad Institute Genome Sequencing Center for Infectious Disease"/>
            <person name="Wu L."/>
            <person name="Ma J."/>
        </authorList>
    </citation>
    <scope>NUCLEOTIDE SEQUENCE [LARGE SCALE GENOMIC DNA]</scope>
    <source>
        <strain evidence="6">CGMCC 1.12989</strain>
    </source>
</reference>
<accession>A0ABV8RS52</accession>
<dbReference type="SUPFAM" id="SSF52172">
    <property type="entry name" value="CheY-like"/>
    <property type="match status" value="1"/>
</dbReference>
<dbReference type="RefSeq" id="WP_379539746.1">
    <property type="nucleotide sequence ID" value="NZ_JBHSDR010000008.1"/>
</dbReference>
<protein>
    <submittedName>
        <fullName evidence="5">GAF domain-containing protein</fullName>
    </submittedName>
</protein>
<dbReference type="InterPro" id="IPR003018">
    <property type="entry name" value="GAF"/>
</dbReference>
<comment type="caution">
    <text evidence="5">The sequence shown here is derived from an EMBL/GenBank/DDBJ whole genome shotgun (WGS) entry which is preliminary data.</text>
</comment>
<dbReference type="CDD" id="cd00156">
    <property type="entry name" value="REC"/>
    <property type="match status" value="1"/>
</dbReference>
<dbReference type="Proteomes" id="UP001595828">
    <property type="component" value="Unassembled WGS sequence"/>
</dbReference>
<evidence type="ECO:0000313" key="5">
    <source>
        <dbReference type="EMBL" id="MFC4296235.1"/>
    </source>
</evidence>
<keyword evidence="2" id="KW-0418">Kinase</keyword>
<dbReference type="SMART" id="SM00849">
    <property type="entry name" value="Lactamase_B"/>
    <property type="match status" value="1"/>
</dbReference>
<dbReference type="SMART" id="SM00065">
    <property type="entry name" value="GAF"/>
    <property type="match status" value="1"/>
</dbReference>
<dbReference type="EMBL" id="JBHSDR010000008">
    <property type="protein sequence ID" value="MFC4296235.1"/>
    <property type="molecule type" value="Genomic_DNA"/>
</dbReference>
<dbReference type="Gene3D" id="3.40.50.2300">
    <property type="match status" value="1"/>
</dbReference>
<dbReference type="InterPro" id="IPR001279">
    <property type="entry name" value="Metallo-B-lactamas"/>
</dbReference>
<proteinExistence type="predicted"/>
<keyword evidence="6" id="KW-1185">Reference proteome</keyword>
<evidence type="ECO:0000313" key="6">
    <source>
        <dbReference type="Proteomes" id="UP001595828"/>
    </source>
</evidence>